<evidence type="ECO:0000313" key="1">
    <source>
        <dbReference type="EMBL" id="QXE25103.1"/>
    </source>
</evidence>
<sequence length="36" mass="4089">MSLNNSGVPFATVTWYFNQKIISEHKLNSRGNLFAC</sequence>
<dbReference type="EMBL" id="CP021056">
    <property type="protein sequence ID" value="QXE25103.1"/>
    <property type="molecule type" value="Genomic_DNA"/>
</dbReference>
<protein>
    <submittedName>
        <fullName evidence="1">Uncharacterized protein</fullName>
    </submittedName>
</protein>
<organism evidence="1 2">
    <name type="scientific">Richelia sinica FACHB-800</name>
    <dbReference type="NCBI Taxonomy" id="1357546"/>
    <lineage>
        <taxon>Bacteria</taxon>
        <taxon>Bacillati</taxon>
        <taxon>Cyanobacteriota</taxon>
        <taxon>Cyanophyceae</taxon>
        <taxon>Nostocales</taxon>
        <taxon>Nostocaceae</taxon>
        <taxon>Richelia</taxon>
    </lineage>
</organism>
<reference evidence="1" key="1">
    <citation type="submission" date="2017-04" db="EMBL/GenBank/DDBJ databases">
        <title>Genome deletions in a multicellular cyanobacterial endosymbiont for morphological adaptation in marine diatoms.</title>
        <authorList>
            <person name="Wang Y."/>
            <person name="Gao H."/>
            <person name="Li R."/>
            <person name="Xu X."/>
        </authorList>
    </citation>
    <scope>NUCLEOTIDE SEQUENCE</scope>
    <source>
        <strain evidence="1">FACHB 800</strain>
    </source>
</reference>
<accession>A0A975TBS4</accession>
<gene>
    <name evidence="1" type="ORF">B6N60_03813</name>
</gene>
<dbReference type="KEGG" id="rsin:B6N60_03813"/>
<proteinExistence type="predicted"/>
<name>A0A975TBS4_9NOST</name>
<dbReference type="Proteomes" id="UP000683511">
    <property type="component" value="Chromosome"/>
</dbReference>
<keyword evidence="2" id="KW-1185">Reference proteome</keyword>
<dbReference type="AlphaFoldDB" id="A0A975TBS4"/>
<evidence type="ECO:0000313" key="2">
    <source>
        <dbReference type="Proteomes" id="UP000683511"/>
    </source>
</evidence>